<feature type="signal peptide" evidence="1">
    <location>
        <begin position="1"/>
        <end position="18"/>
    </location>
</feature>
<accession>A0A5B6TKU7</accession>
<comment type="caution">
    <text evidence="3">The sequence shown here is derived from an EMBL/GenBank/DDBJ whole genome shotgun (WGS) entry which is preliminary data.</text>
</comment>
<dbReference type="EMBL" id="VKKY01000001">
    <property type="protein sequence ID" value="KAA3440017.1"/>
    <property type="molecule type" value="Genomic_DNA"/>
</dbReference>
<keyword evidence="1" id="KW-0732">Signal</keyword>
<evidence type="ECO:0000313" key="4">
    <source>
        <dbReference type="Proteomes" id="UP000324133"/>
    </source>
</evidence>
<dbReference type="OrthoDB" id="6402335at2"/>
<proteinExistence type="predicted"/>
<dbReference type="AlphaFoldDB" id="A0A5B6TKU7"/>
<dbReference type="Pfam" id="PF10026">
    <property type="entry name" value="DUF2268"/>
    <property type="match status" value="1"/>
</dbReference>
<evidence type="ECO:0000259" key="2">
    <source>
        <dbReference type="Pfam" id="PF10026"/>
    </source>
</evidence>
<gene>
    <name evidence="3" type="ORF">FOA19_04940</name>
</gene>
<dbReference type="RefSeq" id="WP_149089655.1">
    <property type="nucleotide sequence ID" value="NZ_VKKY01000001.1"/>
</dbReference>
<keyword evidence="4" id="KW-1185">Reference proteome</keyword>
<dbReference type="Proteomes" id="UP000324133">
    <property type="component" value="Unassembled WGS sequence"/>
</dbReference>
<feature type="domain" description="DUF2268" evidence="2">
    <location>
        <begin position="154"/>
        <end position="274"/>
    </location>
</feature>
<protein>
    <recommendedName>
        <fullName evidence="2">DUF2268 domain-containing protein</fullName>
    </recommendedName>
</protein>
<organism evidence="3 4">
    <name type="scientific">Rufibacter hautae</name>
    <dbReference type="NCBI Taxonomy" id="2595005"/>
    <lineage>
        <taxon>Bacteria</taxon>
        <taxon>Pseudomonadati</taxon>
        <taxon>Bacteroidota</taxon>
        <taxon>Cytophagia</taxon>
        <taxon>Cytophagales</taxon>
        <taxon>Hymenobacteraceae</taxon>
        <taxon>Rufibacter</taxon>
    </lineage>
</organism>
<sequence>MRIPFGLFFVFLSTFCHAQNLPAPITNDPDSAVIVYKDIINFWKAFDRSSQEGSQAFEKYYIRPGSNGVKHFIDHNRIVNADSLFGTVQKKRSEYLRVREQTLSIEKVVPQCKAVYYSFEYLYPKAKFPPLYFVIGRFNTGGVSLKAEQIIGAEMNELSNIPYLVAHELVHANQNIPYKYKILLEQCIIEGSADFLGELISGKVASQEPYRYAEGREASLKKDFLRDMELGENDDFANWLNAGKRKDDRPADMGYYIGYAITKAYYEKASDKKKAVYDILNIQDCKEFLKKSGYQPDK</sequence>
<feature type="chain" id="PRO_5022970216" description="DUF2268 domain-containing protein" evidence="1">
    <location>
        <begin position="19"/>
        <end position="298"/>
    </location>
</feature>
<dbReference type="InterPro" id="IPR018728">
    <property type="entry name" value="DUF2268"/>
</dbReference>
<evidence type="ECO:0000313" key="3">
    <source>
        <dbReference type="EMBL" id="KAA3440017.1"/>
    </source>
</evidence>
<name>A0A5B6TKU7_9BACT</name>
<evidence type="ECO:0000256" key="1">
    <source>
        <dbReference type="SAM" id="SignalP"/>
    </source>
</evidence>
<reference evidence="3 4" key="1">
    <citation type="submission" date="2019-07" db="EMBL/GenBank/DDBJ databases">
        <title>Rufibacter sp. nov., isolated from lake sediment.</title>
        <authorList>
            <person name="Qu J.-H."/>
        </authorList>
    </citation>
    <scope>NUCLEOTIDE SEQUENCE [LARGE SCALE GENOMIC DNA]</scope>
    <source>
        <strain evidence="3 4">NBS58-1</strain>
    </source>
</reference>